<dbReference type="Gene3D" id="2.40.170.20">
    <property type="entry name" value="TonB-dependent receptor, beta-barrel domain"/>
    <property type="match status" value="1"/>
</dbReference>
<dbReference type="Gene3D" id="2.170.130.10">
    <property type="entry name" value="TonB-dependent receptor, plug domain"/>
    <property type="match status" value="1"/>
</dbReference>
<dbReference type="Pfam" id="PF00593">
    <property type="entry name" value="TonB_dep_Rec_b-barrel"/>
    <property type="match status" value="1"/>
</dbReference>
<feature type="signal peptide" evidence="12">
    <location>
        <begin position="1"/>
        <end position="23"/>
    </location>
</feature>
<comment type="subcellular location">
    <subcellularLocation>
        <location evidence="1 10">Cell outer membrane</location>
        <topology evidence="1 10">Multi-pass membrane protein</topology>
    </subcellularLocation>
</comment>
<comment type="caution">
    <text evidence="15">The sequence shown here is derived from an EMBL/GenBank/DDBJ whole genome shotgun (WGS) entry which is preliminary data.</text>
</comment>
<dbReference type="GO" id="GO:0015344">
    <property type="term" value="F:siderophore uptake transmembrane transporter activity"/>
    <property type="evidence" value="ECO:0007669"/>
    <property type="project" value="TreeGrafter"/>
</dbReference>
<name>A0A133XFK9_9RHOO</name>
<sequence length="746" mass="80699">MGYRIRPLTAALAVIFSAPVAYAQSTLNEVVVNASRIPEATSPRQVGSAEIAAKHAVTRDTASLLQDVPGVSLYGAGGISSLPSIHGLADDRLRISIDGMDFIATCPNHMNPPLSYLDPNAVTKIKVYAGITPVSVGGDSIGGSIVAETAAPKFAAPGQGLLTQGEIGGFYRSNNNALGGNVGATLATENFSINYTGATTKADNYKAAGDFKSTTATGRTGHTLPLDEVGSTAYETQTHTLGFALRGGNHLVEAKFGYQDVPQQLYPNQRMDMLGNEQKRVNLRYLGQFDWGSAEVRAYHEDVKHFMEFGPDKKFQYTASNTSQGMPMRSESTTTGASARFNIDLTAQDLLRVGAEFQRYKLDDWWPAVVGSMGMGPNDFLNINNGERDRTALFGEWESRLNAQWTTQIGARYEYVRTSTDPVHGYNLASAPVSGSGGMMSQTTDAVRFNNGSRSQADHNLDLTALARYTPSKTTDIEFGVARKVRSPNLYERYTWSTAGMMAIMNNFVGDGNGYVGDPDLKPETAYTASTTFDLHAADRSWEFKATPYFTYVDDYIDAVRCTSGAACTANNSRTSNQFVVLKYTNQSARLYGLDLSGRMPLASTGVGAFGLNGLLGYTHGENRDTGGNLYNIMPLNAKLALTHQLGGWNNALEVIGVTGKHDTSAVRNEIQTSGYSLTNLRASYTWNKTARIDFGVENLFDKFYYLPLGGAYTGQGTTMGINSIPWGIGVPGMGRSFYAGFNLKF</sequence>
<evidence type="ECO:0000256" key="12">
    <source>
        <dbReference type="SAM" id="SignalP"/>
    </source>
</evidence>
<dbReference type="EMBL" id="LODL01000035">
    <property type="protein sequence ID" value="KXB29713.1"/>
    <property type="molecule type" value="Genomic_DNA"/>
</dbReference>
<keyword evidence="7 10" id="KW-0472">Membrane</keyword>
<dbReference type="GO" id="GO:0009279">
    <property type="term" value="C:cell outer membrane"/>
    <property type="evidence" value="ECO:0007669"/>
    <property type="project" value="UniProtKB-SubCell"/>
</dbReference>
<dbReference type="STRING" id="281362.AT959_17440"/>
<gene>
    <name evidence="15" type="ORF">AT959_17440</name>
</gene>
<comment type="similarity">
    <text evidence="2 10 11">Belongs to the TonB-dependent receptor family.</text>
</comment>
<evidence type="ECO:0000313" key="15">
    <source>
        <dbReference type="EMBL" id="KXB29713.1"/>
    </source>
</evidence>
<keyword evidence="4 10" id="KW-1134">Transmembrane beta strand</keyword>
<evidence type="ECO:0000256" key="5">
    <source>
        <dbReference type="ARBA" id="ARBA00022692"/>
    </source>
</evidence>
<keyword evidence="16" id="KW-1185">Reference proteome</keyword>
<protein>
    <submittedName>
        <fullName evidence="15">TonB-dependent receptor</fullName>
    </submittedName>
</protein>
<dbReference type="InterPro" id="IPR012910">
    <property type="entry name" value="Plug_dom"/>
</dbReference>
<evidence type="ECO:0000313" key="16">
    <source>
        <dbReference type="Proteomes" id="UP000070186"/>
    </source>
</evidence>
<keyword evidence="9 10" id="KW-0998">Cell outer membrane</keyword>
<evidence type="ECO:0000256" key="8">
    <source>
        <dbReference type="ARBA" id="ARBA00023170"/>
    </source>
</evidence>
<dbReference type="PROSITE" id="PS52016">
    <property type="entry name" value="TONB_DEPENDENT_REC_3"/>
    <property type="match status" value="1"/>
</dbReference>
<organism evidence="15 16">
    <name type="scientific">Dechloromonas denitrificans</name>
    <dbReference type="NCBI Taxonomy" id="281362"/>
    <lineage>
        <taxon>Bacteria</taxon>
        <taxon>Pseudomonadati</taxon>
        <taxon>Pseudomonadota</taxon>
        <taxon>Betaproteobacteria</taxon>
        <taxon>Rhodocyclales</taxon>
        <taxon>Azonexaceae</taxon>
        <taxon>Dechloromonas</taxon>
    </lineage>
</organism>
<feature type="domain" description="TonB-dependent receptor plug" evidence="14">
    <location>
        <begin position="41"/>
        <end position="143"/>
    </location>
</feature>
<evidence type="ECO:0000256" key="9">
    <source>
        <dbReference type="ARBA" id="ARBA00023237"/>
    </source>
</evidence>
<evidence type="ECO:0000256" key="11">
    <source>
        <dbReference type="RuleBase" id="RU003357"/>
    </source>
</evidence>
<evidence type="ECO:0000256" key="10">
    <source>
        <dbReference type="PROSITE-ProRule" id="PRU01360"/>
    </source>
</evidence>
<dbReference type="PANTHER" id="PTHR30069">
    <property type="entry name" value="TONB-DEPENDENT OUTER MEMBRANE RECEPTOR"/>
    <property type="match status" value="1"/>
</dbReference>
<feature type="domain" description="TonB-dependent receptor-like beta-barrel" evidence="13">
    <location>
        <begin position="232"/>
        <end position="700"/>
    </location>
</feature>
<keyword evidence="12" id="KW-0732">Signal</keyword>
<dbReference type="PANTHER" id="PTHR30069:SF49">
    <property type="entry name" value="OUTER MEMBRANE PROTEIN C"/>
    <property type="match status" value="1"/>
</dbReference>
<evidence type="ECO:0000256" key="4">
    <source>
        <dbReference type="ARBA" id="ARBA00022452"/>
    </source>
</evidence>
<dbReference type="InterPro" id="IPR036942">
    <property type="entry name" value="Beta-barrel_TonB_sf"/>
</dbReference>
<dbReference type="InterPro" id="IPR039426">
    <property type="entry name" value="TonB-dep_rcpt-like"/>
</dbReference>
<reference evidence="15 16" key="1">
    <citation type="submission" date="2015-12" db="EMBL/GenBank/DDBJ databases">
        <title>Nitrous oxide reduction kinetics distinguish bacteria harboring typical versus atypical NosZ.</title>
        <authorList>
            <person name="Yoon S."/>
            <person name="Nissen S."/>
            <person name="Park D."/>
            <person name="Sanford R.A."/>
            <person name="Loeffler F.E."/>
        </authorList>
    </citation>
    <scope>NUCLEOTIDE SEQUENCE [LARGE SCALE GENOMIC DNA]</scope>
    <source>
        <strain evidence="15 16">ATCC BAA-841</strain>
    </source>
</reference>
<dbReference type="GO" id="GO:0044718">
    <property type="term" value="P:siderophore transmembrane transport"/>
    <property type="evidence" value="ECO:0007669"/>
    <property type="project" value="TreeGrafter"/>
</dbReference>
<evidence type="ECO:0000256" key="6">
    <source>
        <dbReference type="ARBA" id="ARBA00023077"/>
    </source>
</evidence>
<dbReference type="RefSeq" id="WP_066885871.1">
    <property type="nucleotide sequence ID" value="NZ_LODL01000035.1"/>
</dbReference>
<evidence type="ECO:0000256" key="1">
    <source>
        <dbReference type="ARBA" id="ARBA00004571"/>
    </source>
</evidence>
<keyword evidence="3 10" id="KW-0813">Transport</keyword>
<dbReference type="Proteomes" id="UP000070186">
    <property type="component" value="Unassembled WGS sequence"/>
</dbReference>
<dbReference type="InterPro" id="IPR037066">
    <property type="entry name" value="Plug_dom_sf"/>
</dbReference>
<accession>A0A133XFK9</accession>
<keyword evidence="6 11" id="KW-0798">TonB box</keyword>
<evidence type="ECO:0000256" key="3">
    <source>
        <dbReference type="ARBA" id="ARBA00022448"/>
    </source>
</evidence>
<evidence type="ECO:0000256" key="7">
    <source>
        <dbReference type="ARBA" id="ARBA00023136"/>
    </source>
</evidence>
<dbReference type="AlphaFoldDB" id="A0A133XFK9"/>
<evidence type="ECO:0000259" key="13">
    <source>
        <dbReference type="Pfam" id="PF00593"/>
    </source>
</evidence>
<proteinExistence type="inferred from homology"/>
<evidence type="ECO:0000256" key="2">
    <source>
        <dbReference type="ARBA" id="ARBA00009810"/>
    </source>
</evidence>
<dbReference type="InterPro" id="IPR000531">
    <property type="entry name" value="Beta-barrel_TonB"/>
</dbReference>
<keyword evidence="8 15" id="KW-0675">Receptor</keyword>
<evidence type="ECO:0000259" key="14">
    <source>
        <dbReference type="Pfam" id="PF07715"/>
    </source>
</evidence>
<feature type="chain" id="PRO_5007459602" evidence="12">
    <location>
        <begin position="24"/>
        <end position="746"/>
    </location>
</feature>
<keyword evidence="5 10" id="KW-0812">Transmembrane</keyword>
<dbReference type="Pfam" id="PF07715">
    <property type="entry name" value="Plug"/>
    <property type="match status" value="1"/>
</dbReference>
<dbReference type="SUPFAM" id="SSF56935">
    <property type="entry name" value="Porins"/>
    <property type="match status" value="1"/>
</dbReference>